<evidence type="ECO:0000313" key="2">
    <source>
        <dbReference type="EMBL" id="OAX32888.1"/>
    </source>
</evidence>
<dbReference type="OrthoDB" id="21629at2759"/>
<gene>
    <name evidence="2" type="ORF">K503DRAFT_776191</name>
</gene>
<organism evidence="2 3">
    <name type="scientific">Rhizopogon vinicolor AM-OR11-026</name>
    <dbReference type="NCBI Taxonomy" id="1314800"/>
    <lineage>
        <taxon>Eukaryota</taxon>
        <taxon>Fungi</taxon>
        <taxon>Dikarya</taxon>
        <taxon>Basidiomycota</taxon>
        <taxon>Agaricomycotina</taxon>
        <taxon>Agaricomycetes</taxon>
        <taxon>Agaricomycetidae</taxon>
        <taxon>Boletales</taxon>
        <taxon>Suillineae</taxon>
        <taxon>Rhizopogonaceae</taxon>
        <taxon>Rhizopogon</taxon>
    </lineage>
</organism>
<reference evidence="2 3" key="1">
    <citation type="submission" date="2016-06" db="EMBL/GenBank/DDBJ databases">
        <title>Comparative genomics of the ectomycorrhizal sister species Rhizopogon vinicolor and Rhizopogon vesiculosus (Basidiomycota: Boletales) reveals a divergence of the mating type B locus.</title>
        <authorList>
            <consortium name="DOE Joint Genome Institute"/>
            <person name="Mujic A.B."/>
            <person name="Kuo A."/>
            <person name="Tritt A."/>
            <person name="Lipzen A."/>
            <person name="Chen C."/>
            <person name="Johnson J."/>
            <person name="Sharma A."/>
            <person name="Barry K."/>
            <person name="Grigoriev I.V."/>
            <person name="Spatafora J.W."/>
        </authorList>
    </citation>
    <scope>NUCLEOTIDE SEQUENCE [LARGE SCALE GENOMIC DNA]</scope>
    <source>
        <strain evidence="2 3">AM-OR11-026</strain>
    </source>
</reference>
<dbReference type="EMBL" id="KV448888">
    <property type="protein sequence ID" value="OAX32888.1"/>
    <property type="molecule type" value="Genomic_DNA"/>
</dbReference>
<dbReference type="Proteomes" id="UP000092154">
    <property type="component" value="Unassembled WGS sequence"/>
</dbReference>
<feature type="compositionally biased region" description="Polar residues" evidence="1">
    <location>
        <begin position="12"/>
        <end position="33"/>
    </location>
</feature>
<protein>
    <submittedName>
        <fullName evidence="2">Uncharacterized protein</fullName>
    </submittedName>
</protein>
<keyword evidence="3" id="KW-1185">Reference proteome</keyword>
<name>A0A1B7MJU6_9AGAM</name>
<proteinExistence type="predicted"/>
<dbReference type="InParanoid" id="A0A1B7MJU6"/>
<evidence type="ECO:0000256" key="1">
    <source>
        <dbReference type="SAM" id="MobiDB-lite"/>
    </source>
</evidence>
<feature type="region of interest" description="Disordered" evidence="1">
    <location>
        <begin position="1"/>
        <end position="38"/>
    </location>
</feature>
<evidence type="ECO:0000313" key="3">
    <source>
        <dbReference type="Proteomes" id="UP000092154"/>
    </source>
</evidence>
<dbReference type="AlphaFoldDB" id="A0A1B7MJU6"/>
<accession>A0A1B7MJU6</accession>
<sequence length="180" mass="19738">MVPSENERVRQNSRSPLSAVPAQTQAPSPSASDMDTHMRGNRIIRTPVSLRVSAHPSLTGPALDFVYITTTERSPAVMPLGTDITIQLQTELVATANEMYRKDMEGHAYGEGCAGKAPERVFTTSPPPFPEMFARANTQKLTDSSGRRRYASLARSITMPIKQGKLITAETRKWPDPGKV</sequence>
<feature type="compositionally biased region" description="Basic and acidic residues" evidence="1">
    <location>
        <begin position="1"/>
        <end position="10"/>
    </location>
</feature>